<keyword evidence="1" id="KW-0812">Transmembrane</keyword>
<feature type="transmembrane region" description="Helical" evidence="1">
    <location>
        <begin position="54"/>
        <end position="74"/>
    </location>
</feature>
<evidence type="ECO:0000256" key="1">
    <source>
        <dbReference type="SAM" id="Phobius"/>
    </source>
</evidence>
<proteinExistence type="predicted"/>
<dbReference type="EMBL" id="JAUEPR010000006">
    <property type="protein sequence ID" value="KAK0483149.1"/>
    <property type="molecule type" value="Genomic_DNA"/>
</dbReference>
<evidence type="ECO:0000313" key="2">
    <source>
        <dbReference type="EMBL" id="KAK0483149.1"/>
    </source>
</evidence>
<name>A0AA39UHT1_9AGAR</name>
<accession>A0AA39UHT1</accession>
<keyword evidence="3" id="KW-1185">Reference proteome</keyword>
<keyword evidence="1" id="KW-1133">Transmembrane helix</keyword>
<comment type="caution">
    <text evidence="2">The sequence shown here is derived from an EMBL/GenBank/DDBJ whole genome shotgun (WGS) entry which is preliminary data.</text>
</comment>
<dbReference type="AlphaFoldDB" id="A0AA39UHT1"/>
<gene>
    <name evidence="2" type="ORF">IW261DRAFT_1461706</name>
</gene>
<dbReference type="PROSITE" id="PS51257">
    <property type="entry name" value="PROKAR_LIPOPROTEIN"/>
    <property type="match status" value="1"/>
</dbReference>
<reference evidence="2" key="1">
    <citation type="submission" date="2023-06" db="EMBL/GenBank/DDBJ databases">
        <authorList>
            <consortium name="Lawrence Berkeley National Laboratory"/>
            <person name="Ahrendt S."/>
            <person name="Sahu N."/>
            <person name="Indic B."/>
            <person name="Wong-Bajracharya J."/>
            <person name="Merenyi Z."/>
            <person name="Ke H.-M."/>
            <person name="Monk M."/>
            <person name="Kocsube S."/>
            <person name="Drula E."/>
            <person name="Lipzen A."/>
            <person name="Balint B."/>
            <person name="Henrissat B."/>
            <person name="Andreopoulos B."/>
            <person name="Martin F.M."/>
            <person name="Harder C.B."/>
            <person name="Rigling D."/>
            <person name="Ford K.L."/>
            <person name="Foster G.D."/>
            <person name="Pangilinan J."/>
            <person name="Papanicolaou A."/>
            <person name="Barry K."/>
            <person name="LaButti K."/>
            <person name="Viragh M."/>
            <person name="Koriabine M."/>
            <person name="Yan M."/>
            <person name="Riley R."/>
            <person name="Champramary S."/>
            <person name="Plett K.L."/>
            <person name="Tsai I.J."/>
            <person name="Slot J."/>
            <person name="Sipos G."/>
            <person name="Plett J."/>
            <person name="Nagy L.G."/>
            <person name="Grigoriev I.V."/>
        </authorList>
    </citation>
    <scope>NUCLEOTIDE SEQUENCE</scope>
    <source>
        <strain evidence="2">ICMP 16352</strain>
    </source>
</reference>
<keyword evidence="1" id="KW-0472">Membrane</keyword>
<dbReference type="Proteomes" id="UP001175227">
    <property type="component" value="Unassembled WGS sequence"/>
</dbReference>
<protein>
    <submittedName>
        <fullName evidence="2">Uncharacterized protein</fullName>
    </submittedName>
</protein>
<organism evidence="2 3">
    <name type="scientific">Armillaria novae-zelandiae</name>
    <dbReference type="NCBI Taxonomy" id="153914"/>
    <lineage>
        <taxon>Eukaryota</taxon>
        <taxon>Fungi</taxon>
        <taxon>Dikarya</taxon>
        <taxon>Basidiomycota</taxon>
        <taxon>Agaricomycotina</taxon>
        <taxon>Agaricomycetes</taxon>
        <taxon>Agaricomycetidae</taxon>
        <taxon>Agaricales</taxon>
        <taxon>Marasmiineae</taxon>
        <taxon>Physalacriaceae</taxon>
        <taxon>Armillaria</taxon>
    </lineage>
</organism>
<sequence>MLCCPRRLFTTPVTFVLLPSCLQSPFSVSCISYTFDIHWTGNNKSDSQSEPIDVFTVIIFLKVLSFVFKFPWLASCGTSSSSWFRDRKYKGKLWLAERVIRERDQRQE</sequence>
<evidence type="ECO:0000313" key="3">
    <source>
        <dbReference type="Proteomes" id="UP001175227"/>
    </source>
</evidence>